<organism evidence="1 2">
    <name type="scientific">Kitasatospora phosalacinea</name>
    <dbReference type="NCBI Taxonomy" id="2065"/>
    <lineage>
        <taxon>Bacteria</taxon>
        <taxon>Bacillati</taxon>
        <taxon>Actinomycetota</taxon>
        <taxon>Actinomycetes</taxon>
        <taxon>Kitasatosporales</taxon>
        <taxon>Streptomycetaceae</taxon>
        <taxon>Kitasatospora</taxon>
    </lineage>
</organism>
<accession>A0A9W6Q6E3</accession>
<proteinExistence type="predicted"/>
<dbReference type="Proteomes" id="UP001165041">
    <property type="component" value="Unassembled WGS sequence"/>
</dbReference>
<dbReference type="RefSeq" id="WP_285735309.1">
    <property type="nucleotide sequence ID" value="NZ_BSSA01000004.1"/>
</dbReference>
<comment type="caution">
    <text evidence="1">The sequence shown here is derived from an EMBL/GenBank/DDBJ whole genome shotgun (WGS) entry which is preliminary data.</text>
</comment>
<dbReference type="AlphaFoldDB" id="A0A9W6Q6E3"/>
<evidence type="ECO:0000313" key="1">
    <source>
        <dbReference type="EMBL" id="GLW69414.1"/>
    </source>
</evidence>
<gene>
    <name evidence="1" type="ORF">Kpho02_17130</name>
</gene>
<sequence length="65" mass="7164">MSNRGDLLLWTTDPAGPREWTVTVASRSSAWWHCTGGAVQFLADLVGGAVEPWALPRVRPTAEEW</sequence>
<protein>
    <submittedName>
        <fullName evidence="1">Uncharacterized protein</fullName>
    </submittedName>
</protein>
<evidence type="ECO:0000313" key="2">
    <source>
        <dbReference type="Proteomes" id="UP001165041"/>
    </source>
</evidence>
<name>A0A9W6Q6E3_9ACTN</name>
<dbReference type="EMBL" id="BSSA01000004">
    <property type="protein sequence ID" value="GLW69414.1"/>
    <property type="molecule type" value="Genomic_DNA"/>
</dbReference>
<reference evidence="1" key="1">
    <citation type="submission" date="2023-02" db="EMBL/GenBank/DDBJ databases">
        <title>Kitasatospora phosalacinea NBRC 14627.</title>
        <authorList>
            <person name="Ichikawa N."/>
            <person name="Sato H."/>
            <person name="Tonouchi N."/>
        </authorList>
    </citation>
    <scope>NUCLEOTIDE SEQUENCE</scope>
    <source>
        <strain evidence="1">NBRC 14627</strain>
    </source>
</reference>